<dbReference type="RefSeq" id="WP_238308608.1">
    <property type="nucleotide sequence ID" value="NZ_BPRE01000019.1"/>
</dbReference>
<sequence>MAQQAPTLVSGRLLLEGATIVLAALTALSAFAIKTEAARTCAVPQVAAPAQLATASDPDPETLFRDALMLGD</sequence>
<evidence type="ECO:0000313" key="1">
    <source>
        <dbReference type="EMBL" id="GJE77972.1"/>
    </source>
</evidence>
<comment type="caution">
    <text evidence="1">The sequence shown here is derived from an EMBL/GenBank/DDBJ whole genome shotgun (WGS) entry which is preliminary data.</text>
</comment>
<keyword evidence="2" id="KW-1185">Reference proteome</keyword>
<dbReference type="Proteomes" id="UP001055093">
    <property type="component" value="Unassembled WGS sequence"/>
</dbReference>
<reference evidence="1" key="1">
    <citation type="journal article" date="2021" name="Front. Microbiol.">
        <title>Comprehensive Comparative Genomics and Phenotyping of Methylobacterium Species.</title>
        <authorList>
            <person name="Alessa O."/>
            <person name="Ogura Y."/>
            <person name="Fujitani Y."/>
            <person name="Takami H."/>
            <person name="Hayashi T."/>
            <person name="Sahin N."/>
            <person name="Tani A."/>
        </authorList>
    </citation>
    <scope>NUCLEOTIDE SEQUENCE</scope>
    <source>
        <strain evidence="1">DSM 14458</strain>
    </source>
</reference>
<proteinExistence type="predicted"/>
<evidence type="ECO:0000313" key="2">
    <source>
        <dbReference type="Proteomes" id="UP001055093"/>
    </source>
</evidence>
<protein>
    <submittedName>
        <fullName evidence="1">Uncharacterized protein</fullName>
    </submittedName>
</protein>
<dbReference type="EMBL" id="BPRE01000019">
    <property type="protein sequence ID" value="GJE77972.1"/>
    <property type="molecule type" value="Genomic_DNA"/>
</dbReference>
<accession>A0ABQ4V451</accession>
<reference evidence="1" key="2">
    <citation type="submission" date="2021-08" db="EMBL/GenBank/DDBJ databases">
        <authorList>
            <person name="Tani A."/>
            <person name="Ola A."/>
            <person name="Ogura Y."/>
            <person name="Katsura K."/>
            <person name="Hayashi T."/>
        </authorList>
    </citation>
    <scope>NUCLEOTIDE SEQUENCE</scope>
    <source>
        <strain evidence="1">DSM 14458</strain>
    </source>
</reference>
<gene>
    <name evidence="1" type="ORF">BGCPKDLD_4582</name>
</gene>
<organism evidence="1 2">
    <name type="scientific">Methylorubrum suomiense</name>
    <dbReference type="NCBI Taxonomy" id="144191"/>
    <lineage>
        <taxon>Bacteria</taxon>
        <taxon>Pseudomonadati</taxon>
        <taxon>Pseudomonadota</taxon>
        <taxon>Alphaproteobacteria</taxon>
        <taxon>Hyphomicrobiales</taxon>
        <taxon>Methylobacteriaceae</taxon>
        <taxon>Methylorubrum</taxon>
    </lineage>
</organism>
<name>A0ABQ4V451_9HYPH</name>